<feature type="transmembrane region" description="Helical" evidence="9">
    <location>
        <begin position="186"/>
        <end position="208"/>
    </location>
</feature>
<dbReference type="OrthoDB" id="570124at2"/>
<feature type="transmembrane region" description="Helical" evidence="9">
    <location>
        <begin position="30"/>
        <end position="47"/>
    </location>
</feature>
<dbReference type="SUPFAM" id="SSF51735">
    <property type="entry name" value="NAD(P)-binding Rossmann-fold domains"/>
    <property type="match status" value="1"/>
</dbReference>
<dbReference type="Gene3D" id="1.20.1530.20">
    <property type="match status" value="1"/>
</dbReference>
<evidence type="ECO:0000256" key="6">
    <source>
        <dbReference type="ARBA" id="ARBA00022989"/>
    </source>
</evidence>
<dbReference type="GO" id="GO:0015297">
    <property type="term" value="F:antiporter activity"/>
    <property type="evidence" value="ECO:0007669"/>
    <property type="project" value="UniProtKB-KW"/>
</dbReference>
<keyword evidence="7" id="KW-0406">Ion transport</keyword>
<feature type="transmembrane region" description="Helical" evidence="9">
    <location>
        <begin position="367"/>
        <end position="386"/>
    </location>
</feature>
<feature type="transmembrane region" description="Helical" evidence="9">
    <location>
        <begin position="113"/>
        <end position="133"/>
    </location>
</feature>
<accession>A0A0N0E8X4</accession>
<evidence type="ECO:0000256" key="3">
    <source>
        <dbReference type="ARBA" id="ARBA00022449"/>
    </source>
</evidence>
<sequence>MEDVALKLAAIGVAGIGAQWLAWRLKLPAIVLLLLAGFIAGPLTGFLEPSTDFGEIYKPVVGLAVAIILFEGGLTLNFKEISETSKGVRRMILIAGPLTWLGALLAAHYVGGLVWPAAIVLGAILVVTGPTVIMPLLRSAQLKQRPAAMLRWEAIVNDPIGALFAVIAFEVFLATQSANGHGPGEIFLNVISAFAFAIVIGYAAGYLLSRAFIKGHIPDYLKAPVLFTTVLLLFAVSNMILEESGLLTVTVMGITLANTRIASLTEMRRFKETVTVLLVSGVFILLTAALDWETIQSLDWHALGFVLLLLFVIRPVAVTVATIGAGLTWQERLLVGWIAPRGIVAVAIAGLFGASLVGAGVDDGQRMIALTFAVVVGSILLHGFSLSPLSRILGLKTTNKPGVLLVGGSKWSTSLARRLQAMEIPVTIADANWNHLSEARLNDIPVHFGDVLSEHSHHHLALNKFSTLIAVTDNDAYNALVCTDFGPEMGRSHVFQIGAYKEKSERKALSFTLGGRQLMSPGISYSELEQKTHEGWTFQSTRITDEFTFEKFQNSRPDGTHIVLWRKPDGKLIPGKAIDDHQPQPKDVILSFAMAKPEKEAVKVQTEKKLPDPKLPE</sequence>
<feature type="transmembrane region" description="Helical" evidence="9">
    <location>
        <begin position="154"/>
        <end position="174"/>
    </location>
</feature>
<dbReference type="InterPro" id="IPR003148">
    <property type="entry name" value="RCK_N"/>
</dbReference>
<comment type="subcellular location">
    <subcellularLocation>
        <location evidence="1">Cell membrane</location>
        <topology evidence="1">Multi-pass membrane protein</topology>
    </subcellularLocation>
</comment>
<comment type="caution">
    <text evidence="12">The sequence shown here is derived from an EMBL/GenBank/DDBJ whole genome shotgun (WGS) entry which is preliminary data.</text>
</comment>
<feature type="transmembrane region" description="Helical" evidence="9">
    <location>
        <begin position="274"/>
        <end position="290"/>
    </location>
</feature>
<evidence type="ECO:0000256" key="8">
    <source>
        <dbReference type="ARBA" id="ARBA00023136"/>
    </source>
</evidence>
<feature type="domain" description="RCK N-terminal" evidence="11">
    <location>
        <begin position="403"/>
        <end position="482"/>
    </location>
</feature>
<dbReference type="InterPro" id="IPR006153">
    <property type="entry name" value="Cation/H_exchanger_TM"/>
</dbReference>
<keyword evidence="6 9" id="KW-1133">Transmembrane helix</keyword>
<dbReference type="InterPro" id="IPR036291">
    <property type="entry name" value="NAD(P)-bd_dom_sf"/>
</dbReference>
<keyword evidence="2" id="KW-0813">Transport</keyword>
<dbReference type="PANTHER" id="PTHR32507">
    <property type="entry name" value="NA(+)/H(+) ANTIPORTER 1"/>
    <property type="match status" value="1"/>
</dbReference>
<feature type="transmembrane region" description="Helical" evidence="9">
    <location>
        <begin position="220"/>
        <end position="240"/>
    </location>
</feature>
<feature type="transmembrane region" description="Helical" evidence="9">
    <location>
        <begin position="246"/>
        <end position="262"/>
    </location>
</feature>
<feature type="transmembrane region" description="Helical" evidence="9">
    <location>
        <begin position="90"/>
        <end position="107"/>
    </location>
</feature>
<feature type="transmembrane region" description="Helical" evidence="9">
    <location>
        <begin position="341"/>
        <end position="361"/>
    </location>
</feature>
<evidence type="ECO:0000259" key="11">
    <source>
        <dbReference type="Pfam" id="PF02254"/>
    </source>
</evidence>
<feature type="domain" description="Cation/H+ exchanger transmembrane" evidence="10">
    <location>
        <begin position="21"/>
        <end position="389"/>
    </location>
</feature>
<evidence type="ECO:0000256" key="7">
    <source>
        <dbReference type="ARBA" id="ARBA00023065"/>
    </source>
</evidence>
<dbReference type="RefSeq" id="WP_053997420.1">
    <property type="nucleotide sequence ID" value="NZ_JXMU01000001.1"/>
</dbReference>
<keyword evidence="3" id="KW-0050">Antiport</keyword>
<dbReference type="GO" id="GO:0006813">
    <property type="term" value="P:potassium ion transport"/>
    <property type="evidence" value="ECO:0007669"/>
    <property type="project" value="InterPro"/>
</dbReference>
<keyword evidence="8 9" id="KW-0472">Membrane</keyword>
<dbReference type="Gene3D" id="3.40.50.720">
    <property type="entry name" value="NAD(P)-binding Rossmann-like Domain"/>
    <property type="match status" value="1"/>
</dbReference>
<name>A0A0N0E8X4_9HYPH</name>
<dbReference type="GO" id="GO:0005886">
    <property type="term" value="C:plasma membrane"/>
    <property type="evidence" value="ECO:0007669"/>
    <property type="project" value="UniProtKB-SubCell"/>
</dbReference>
<evidence type="ECO:0000256" key="5">
    <source>
        <dbReference type="ARBA" id="ARBA00022692"/>
    </source>
</evidence>
<organism evidence="12 13">
    <name type="scientific">Ahrensia marina</name>
    <dbReference type="NCBI Taxonomy" id="1514904"/>
    <lineage>
        <taxon>Bacteria</taxon>
        <taxon>Pseudomonadati</taxon>
        <taxon>Pseudomonadota</taxon>
        <taxon>Alphaproteobacteria</taxon>
        <taxon>Hyphomicrobiales</taxon>
        <taxon>Ahrensiaceae</taxon>
        <taxon>Ahrensia</taxon>
    </lineage>
</organism>
<keyword evidence="5 9" id="KW-0812">Transmembrane</keyword>
<keyword evidence="4" id="KW-1003">Cell membrane</keyword>
<gene>
    <name evidence="12" type="ORF">SU32_00855</name>
</gene>
<feature type="transmembrane region" description="Helical" evidence="9">
    <location>
        <begin position="302"/>
        <end position="329"/>
    </location>
</feature>
<dbReference type="InterPro" id="IPR038770">
    <property type="entry name" value="Na+/solute_symporter_sf"/>
</dbReference>
<dbReference type="Pfam" id="PF02254">
    <property type="entry name" value="TrkA_N"/>
    <property type="match status" value="1"/>
</dbReference>
<evidence type="ECO:0000313" key="13">
    <source>
        <dbReference type="Proteomes" id="UP000038011"/>
    </source>
</evidence>
<dbReference type="EMBL" id="JXMU01000001">
    <property type="protein sequence ID" value="KPB02855.1"/>
    <property type="molecule type" value="Genomic_DNA"/>
</dbReference>
<evidence type="ECO:0000256" key="9">
    <source>
        <dbReference type="SAM" id="Phobius"/>
    </source>
</evidence>
<keyword evidence="13" id="KW-1185">Reference proteome</keyword>
<evidence type="ECO:0000256" key="2">
    <source>
        <dbReference type="ARBA" id="ARBA00022448"/>
    </source>
</evidence>
<dbReference type="PATRIC" id="fig|1514904.3.peg.175"/>
<feature type="transmembrane region" description="Helical" evidence="9">
    <location>
        <begin position="59"/>
        <end position="78"/>
    </location>
</feature>
<evidence type="ECO:0000313" key="12">
    <source>
        <dbReference type="EMBL" id="KPB02855.1"/>
    </source>
</evidence>
<reference evidence="12 13" key="1">
    <citation type="submission" date="2015-01" db="EMBL/GenBank/DDBJ databases">
        <title>Ahrensia donghaiensis sp. nov., a novel dimethylsulphoniopropionate-cleavage bacterium isolated from seawater and emended descriptions of the genus Ahrensia and Ahrensia kielensis.</title>
        <authorList>
            <person name="Liu J."/>
        </authorList>
    </citation>
    <scope>NUCLEOTIDE SEQUENCE [LARGE SCALE GENOMIC DNA]</scope>
    <source>
        <strain evidence="12 13">LZD062</strain>
    </source>
</reference>
<dbReference type="AlphaFoldDB" id="A0A0N0E8X4"/>
<dbReference type="PANTHER" id="PTHR32507:SF0">
    <property type="entry name" value="NA(+)_H(+) ANTIPORTER 2-RELATED"/>
    <property type="match status" value="1"/>
</dbReference>
<dbReference type="Proteomes" id="UP000038011">
    <property type="component" value="Unassembled WGS sequence"/>
</dbReference>
<dbReference type="STRING" id="1514904.SU32_00855"/>
<evidence type="ECO:0000259" key="10">
    <source>
        <dbReference type="Pfam" id="PF00999"/>
    </source>
</evidence>
<dbReference type="GO" id="GO:1902600">
    <property type="term" value="P:proton transmembrane transport"/>
    <property type="evidence" value="ECO:0007669"/>
    <property type="project" value="InterPro"/>
</dbReference>
<dbReference type="Pfam" id="PF00999">
    <property type="entry name" value="Na_H_Exchanger"/>
    <property type="match status" value="1"/>
</dbReference>
<evidence type="ECO:0000256" key="1">
    <source>
        <dbReference type="ARBA" id="ARBA00004651"/>
    </source>
</evidence>
<evidence type="ECO:0000256" key="4">
    <source>
        <dbReference type="ARBA" id="ARBA00022475"/>
    </source>
</evidence>
<protein>
    <submittedName>
        <fullName evidence="12">Sodium:proton exchanger</fullName>
    </submittedName>
</protein>
<proteinExistence type="predicted"/>